<proteinExistence type="predicted"/>
<dbReference type="EMBL" id="BJWL01000025">
    <property type="protein sequence ID" value="GFZ15907.1"/>
    <property type="molecule type" value="Genomic_DNA"/>
</dbReference>
<evidence type="ECO:0000313" key="2">
    <source>
        <dbReference type="Proteomes" id="UP000585474"/>
    </source>
</evidence>
<organism evidence="1 2">
    <name type="scientific">Actinidia rufa</name>
    <dbReference type="NCBI Taxonomy" id="165716"/>
    <lineage>
        <taxon>Eukaryota</taxon>
        <taxon>Viridiplantae</taxon>
        <taxon>Streptophyta</taxon>
        <taxon>Embryophyta</taxon>
        <taxon>Tracheophyta</taxon>
        <taxon>Spermatophyta</taxon>
        <taxon>Magnoliopsida</taxon>
        <taxon>eudicotyledons</taxon>
        <taxon>Gunneridae</taxon>
        <taxon>Pentapetalae</taxon>
        <taxon>asterids</taxon>
        <taxon>Ericales</taxon>
        <taxon>Actinidiaceae</taxon>
        <taxon>Actinidia</taxon>
    </lineage>
</organism>
<accession>A0A7J0GYJ7</accession>
<keyword evidence="2" id="KW-1185">Reference proteome</keyword>
<dbReference type="Proteomes" id="UP000585474">
    <property type="component" value="Unassembled WGS sequence"/>
</dbReference>
<comment type="caution">
    <text evidence="1">The sequence shown here is derived from an EMBL/GenBank/DDBJ whole genome shotgun (WGS) entry which is preliminary data.</text>
</comment>
<sequence>MYKQYMAGEITSEHLALMPYNISVRTKIKTREDPVGNEKKIVTVENKEGFFVEKRRVGIRHEVATTSSRSCMDQATGRARVLGKTTKNVVNDTYLLYKKPKNKRFFGCFSI</sequence>
<dbReference type="AlphaFoldDB" id="A0A7J0GYJ7"/>
<name>A0A7J0GYJ7_9ERIC</name>
<gene>
    <name evidence="1" type="ORF">Acr_25g0003160</name>
</gene>
<protein>
    <submittedName>
        <fullName evidence="1">Uncharacterized protein</fullName>
    </submittedName>
</protein>
<evidence type="ECO:0000313" key="1">
    <source>
        <dbReference type="EMBL" id="GFZ15907.1"/>
    </source>
</evidence>
<reference evidence="1 2" key="1">
    <citation type="submission" date="2019-07" db="EMBL/GenBank/DDBJ databases">
        <title>De Novo Assembly of kiwifruit Actinidia rufa.</title>
        <authorList>
            <person name="Sugita-Konishi S."/>
            <person name="Sato K."/>
            <person name="Mori E."/>
            <person name="Abe Y."/>
            <person name="Kisaki G."/>
            <person name="Hamano K."/>
            <person name="Suezawa K."/>
            <person name="Otani M."/>
            <person name="Fukuda T."/>
            <person name="Manabe T."/>
            <person name="Gomi K."/>
            <person name="Tabuchi M."/>
            <person name="Akimitsu K."/>
            <person name="Kataoka I."/>
        </authorList>
    </citation>
    <scope>NUCLEOTIDE SEQUENCE [LARGE SCALE GENOMIC DNA]</scope>
    <source>
        <strain evidence="2">cv. Fuchu</strain>
    </source>
</reference>